<keyword evidence="9" id="KW-1185">Reference proteome</keyword>
<dbReference type="InParanoid" id="Q2GR32"/>
<dbReference type="InterPro" id="IPR012337">
    <property type="entry name" value="RNaseH-like_sf"/>
</dbReference>
<feature type="domain" description="HAT C-terminal dimerisation" evidence="7">
    <location>
        <begin position="8"/>
        <end position="90"/>
    </location>
</feature>
<evidence type="ECO:0000313" key="8">
    <source>
        <dbReference type="EMBL" id="EAQ85558.1"/>
    </source>
</evidence>
<keyword evidence="2" id="KW-0479">Metal-binding</keyword>
<sequence length="255" mass="28099">MLDPGNTELDRYLQLDPAHLQGVQDPLQWWVSQRSAFPTLSQLALDILAIPAMSADCERTFSLSKLTLTTQRLSMAPRTLEHTQCLKNWIERGSTCGLWTFCFDEYRTLRAFAPMAGDLPVHHVQMMLNKFVSGAGVAGGRHHMPGHPQPQNPLAVGPSKAAIRQLENDAAVMKSLKSVTAAPQLRVEVLPWRTGIEVKQYHESMTHEAELTACADSSASSPFLPSSTAKQLERPASHPRTRIKAGEAMRLVSGP</sequence>
<dbReference type="Pfam" id="PF05699">
    <property type="entry name" value="Dimer_Tnp_hAT"/>
    <property type="match status" value="1"/>
</dbReference>
<evidence type="ECO:0000256" key="6">
    <source>
        <dbReference type="SAM" id="MobiDB-lite"/>
    </source>
</evidence>
<dbReference type="SUPFAM" id="SSF53098">
    <property type="entry name" value="Ribonuclease H-like"/>
    <property type="match status" value="1"/>
</dbReference>
<dbReference type="GO" id="GO:0005634">
    <property type="term" value="C:nucleus"/>
    <property type="evidence" value="ECO:0007669"/>
    <property type="project" value="UniProtKB-SubCell"/>
</dbReference>
<evidence type="ECO:0000256" key="4">
    <source>
        <dbReference type="ARBA" id="ARBA00022833"/>
    </source>
</evidence>
<evidence type="ECO:0000259" key="7">
    <source>
        <dbReference type="Pfam" id="PF05699"/>
    </source>
</evidence>
<accession>Q2GR32</accession>
<dbReference type="HOGENOM" id="CLU_1089903_0_0_1"/>
<evidence type="ECO:0000256" key="2">
    <source>
        <dbReference type="ARBA" id="ARBA00022723"/>
    </source>
</evidence>
<dbReference type="AlphaFoldDB" id="Q2GR32"/>
<evidence type="ECO:0000256" key="1">
    <source>
        <dbReference type="ARBA" id="ARBA00004123"/>
    </source>
</evidence>
<evidence type="ECO:0000313" key="9">
    <source>
        <dbReference type="Proteomes" id="UP000001056"/>
    </source>
</evidence>
<gene>
    <name evidence="8" type="ORF">CHGG_09572</name>
</gene>
<proteinExistence type="predicted"/>
<protein>
    <recommendedName>
        <fullName evidence="7">HAT C-terminal dimerisation domain-containing protein</fullName>
    </recommendedName>
</protein>
<dbReference type="VEuPathDB" id="FungiDB:CHGG_09572"/>
<dbReference type="InterPro" id="IPR052035">
    <property type="entry name" value="ZnF_BED_domain_contain"/>
</dbReference>
<organism evidence="8 9">
    <name type="scientific">Chaetomium globosum (strain ATCC 6205 / CBS 148.51 / DSM 1962 / NBRC 6347 / NRRL 1970)</name>
    <name type="common">Soil fungus</name>
    <dbReference type="NCBI Taxonomy" id="306901"/>
    <lineage>
        <taxon>Eukaryota</taxon>
        <taxon>Fungi</taxon>
        <taxon>Dikarya</taxon>
        <taxon>Ascomycota</taxon>
        <taxon>Pezizomycotina</taxon>
        <taxon>Sordariomycetes</taxon>
        <taxon>Sordariomycetidae</taxon>
        <taxon>Sordariales</taxon>
        <taxon>Chaetomiaceae</taxon>
        <taxon>Chaetomium</taxon>
    </lineage>
</organism>
<feature type="compositionally biased region" description="Low complexity" evidence="6">
    <location>
        <begin position="217"/>
        <end position="227"/>
    </location>
</feature>
<dbReference type="eggNOG" id="KOG1121">
    <property type="taxonomic scope" value="Eukaryota"/>
</dbReference>
<keyword evidence="5" id="KW-0539">Nucleus</keyword>
<dbReference type="STRING" id="306901.Q2GR32"/>
<dbReference type="PANTHER" id="PTHR46481:SF10">
    <property type="entry name" value="ZINC FINGER BED DOMAIN-CONTAINING PROTEIN 39"/>
    <property type="match status" value="1"/>
</dbReference>
<evidence type="ECO:0000256" key="5">
    <source>
        <dbReference type="ARBA" id="ARBA00023242"/>
    </source>
</evidence>
<name>Q2GR32_CHAGB</name>
<keyword evidence="4" id="KW-0862">Zinc</keyword>
<dbReference type="GeneID" id="4395542"/>
<dbReference type="GO" id="GO:0046983">
    <property type="term" value="F:protein dimerization activity"/>
    <property type="evidence" value="ECO:0007669"/>
    <property type="project" value="InterPro"/>
</dbReference>
<dbReference type="PANTHER" id="PTHR46481">
    <property type="entry name" value="ZINC FINGER BED DOMAIN-CONTAINING PROTEIN 4"/>
    <property type="match status" value="1"/>
</dbReference>
<dbReference type="InterPro" id="IPR008906">
    <property type="entry name" value="HATC_C_dom"/>
</dbReference>
<dbReference type="Proteomes" id="UP000001056">
    <property type="component" value="Unassembled WGS sequence"/>
</dbReference>
<dbReference type="OrthoDB" id="5078122at2759"/>
<feature type="region of interest" description="Disordered" evidence="6">
    <location>
        <begin position="138"/>
        <end position="158"/>
    </location>
</feature>
<dbReference type="GO" id="GO:0008270">
    <property type="term" value="F:zinc ion binding"/>
    <property type="evidence" value="ECO:0007669"/>
    <property type="project" value="UniProtKB-KW"/>
</dbReference>
<evidence type="ECO:0000256" key="3">
    <source>
        <dbReference type="ARBA" id="ARBA00022771"/>
    </source>
</evidence>
<dbReference type="EMBL" id="CH408034">
    <property type="protein sequence ID" value="EAQ85558.1"/>
    <property type="molecule type" value="Genomic_DNA"/>
</dbReference>
<reference evidence="9" key="1">
    <citation type="journal article" date="2015" name="Genome Announc.">
        <title>Draft genome sequence of the cellulolytic fungus Chaetomium globosum.</title>
        <authorList>
            <person name="Cuomo C.A."/>
            <person name="Untereiner W.A."/>
            <person name="Ma L.-J."/>
            <person name="Grabherr M."/>
            <person name="Birren B.W."/>
        </authorList>
    </citation>
    <scope>NUCLEOTIDE SEQUENCE [LARGE SCALE GENOMIC DNA]</scope>
    <source>
        <strain evidence="9">ATCC 6205 / CBS 148.51 / DSM 1962 / NBRC 6347 / NRRL 1970</strain>
    </source>
</reference>
<dbReference type="RefSeq" id="XP_001227499.1">
    <property type="nucleotide sequence ID" value="XM_001227498.1"/>
</dbReference>
<keyword evidence="3" id="KW-0863">Zinc-finger</keyword>
<comment type="subcellular location">
    <subcellularLocation>
        <location evidence="1">Nucleus</location>
    </subcellularLocation>
</comment>
<feature type="region of interest" description="Disordered" evidence="6">
    <location>
        <begin position="216"/>
        <end position="255"/>
    </location>
</feature>